<sequence length="441" mass="49157">MTAIENIINQIENETRRFGNTKTRVAAVLRLIKTKLIDLFSGKLDKGRYTGSADDLNNAIGNKVDKVPGKILSSNDFTNELRTKLEGLQNVDISQLLPKGGYTGTAQNLKELIDNIMRILQSPDTELDELREIVAFIKQNKRTLDTLGIDNIAGLRDALNGKSPNDHHHDDRYSRLGHTHTEYALRTHTHSEYAPKNHRHNWNDIDGKPELVTEEKIKAVVKNVKIGGRNYALNSKNKKNLVGYVGAYWELSEPAVVGKTYTFSCYANIENGRRLTMYFVDVHGQPRQYIVSDLVNGYNQTSVTPNYAWTGLCAFHEVSGISPTPTATIEKVKFEIGDKATDWSPAPEDIRIATEISGERQVLPDDNIVYVTANTNNCDLQLIPSGYSVAFRKVFAGGQVTFTCLGKQIIYTGDTAFNGGDGSTAVVSIWNNKCYIDIRNI</sequence>
<evidence type="ECO:0008006" key="2">
    <source>
        <dbReference type="Google" id="ProtNLM"/>
    </source>
</evidence>
<organism evidence="1">
    <name type="scientific">Siphoviridae sp. ct3ka12</name>
    <dbReference type="NCBI Taxonomy" id="2827771"/>
    <lineage>
        <taxon>Viruses</taxon>
        <taxon>Duplodnaviria</taxon>
        <taxon>Heunggongvirae</taxon>
        <taxon>Uroviricota</taxon>
        <taxon>Caudoviricetes</taxon>
    </lineage>
</organism>
<reference evidence="1" key="1">
    <citation type="journal article" date="2021" name="Proc. Natl. Acad. Sci. U.S.A.">
        <title>A Catalog of Tens of Thousands of Viruses from Human Metagenomes Reveals Hidden Associations with Chronic Diseases.</title>
        <authorList>
            <person name="Tisza M.J."/>
            <person name="Buck C.B."/>
        </authorList>
    </citation>
    <scope>NUCLEOTIDE SEQUENCE</scope>
    <source>
        <strain evidence="1">Ct3ka12</strain>
    </source>
</reference>
<evidence type="ECO:0000313" key="1">
    <source>
        <dbReference type="EMBL" id="DAF51650.1"/>
    </source>
</evidence>
<accession>A0A8S5SM57</accession>
<proteinExistence type="predicted"/>
<name>A0A8S5SM57_9CAUD</name>
<dbReference type="EMBL" id="BK032619">
    <property type="protein sequence ID" value="DAF51650.1"/>
    <property type="molecule type" value="Genomic_DNA"/>
</dbReference>
<protein>
    <recommendedName>
        <fullName evidence="2">Tail fiber protein</fullName>
    </recommendedName>
</protein>